<feature type="non-terminal residue" evidence="2">
    <location>
        <position position="1"/>
    </location>
</feature>
<evidence type="ECO:0000313" key="2">
    <source>
        <dbReference type="EMBL" id="SVD06123.1"/>
    </source>
</evidence>
<dbReference type="AlphaFoldDB" id="A0A382S8A5"/>
<protein>
    <submittedName>
        <fullName evidence="2">Uncharacterized protein</fullName>
    </submittedName>
</protein>
<feature type="compositionally biased region" description="Polar residues" evidence="1">
    <location>
        <begin position="1"/>
        <end position="17"/>
    </location>
</feature>
<reference evidence="2" key="1">
    <citation type="submission" date="2018-05" db="EMBL/GenBank/DDBJ databases">
        <authorList>
            <person name="Lanie J.A."/>
            <person name="Ng W.-L."/>
            <person name="Kazmierczak K.M."/>
            <person name="Andrzejewski T.M."/>
            <person name="Davidsen T.M."/>
            <person name="Wayne K.J."/>
            <person name="Tettelin H."/>
            <person name="Glass J.I."/>
            <person name="Rusch D."/>
            <person name="Podicherti R."/>
            <person name="Tsui H.-C.T."/>
            <person name="Winkler M.E."/>
        </authorList>
    </citation>
    <scope>NUCLEOTIDE SEQUENCE</scope>
</reference>
<accession>A0A382S8A5</accession>
<feature type="non-terminal residue" evidence="2">
    <location>
        <position position="26"/>
    </location>
</feature>
<evidence type="ECO:0000256" key="1">
    <source>
        <dbReference type="SAM" id="MobiDB-lite"/>
    </source>
</evidence>
<proteinExistence type="predicted"/>
<organism evidence="2">
    <name type="scientific">marine metagenome</name>
    <dbReference type="NCBI Taxonomy" id="408172"/>
    <lineage>
        <taxon>unclassified sequences</taxon>
        <taxon>metagenomes</taxon>
        <taxon>ecological metagenomes</taxon>
    </lineage>
</organism>
<name>A0A382S8A5_9ZZZZ</name>
<feature type="region of interest" description="Disordered" evidence="1">
    <location>
        <begin position="1"/>
        <end position="26"/>
    </location>
</feature>
<sequence>RPAVTQRRNPCCLSSRSAPIPARDSL</sequence>
<dbReference type="EMBL" id="UINC01127177">
    <property type="protein sequence ID" value="SVD06123.1"/>
    <property type="molecule type" value="Genomic_DNA"/>
</dbReference>
<gene>
    <name evidence="2" type="ORF">METZ01_LOCUS358977</name>
</gene>